<keyword evidence="2" id="KW-1185">Reference proteome</keyword>
<organism evidence="1 2">
    <name type="scientific">Ameca splendens</name>
    <dbReference type="NCBI Taxonomy" id="208324"/>
    <lineage>
        <taxon>Eukaryota</taxon>
        <taxon>Metazoa</taxon>
        <taxon>Chordata</taxon>
        <taxon>Craniata</taxon>
        <taxon>Vertebrata</taxon>
        <taxon>Euteleostomi</taxon>
        <taxon>Actinopterygii</taxon>
        <taxon>Neopterygii</taxon>
        <taxon>Teleostei</taxon>
        <taxon>Neoteleostei</taxon>
        <taxon>Acanthomorphata</taxon>
        <taxon>Ovalentaria</taxon>
        <taxon>Atherinomorphae</taxon>
        <taxon>Cyprinodontiformes</taxon>
        <taxon>Goodeidae</taxon>
        <taxon>Ameca</taxon>
    </lineage>
</organism>
<accession>A0ABV0Z327</accession>
<proteinExistence type="predicted"/>
<name>A0ABV0Z327_9TELE</name>
<sequence>MGEGKTTVTSNIIINQKIKIYMDLFPSKVVETTSGNIIVEGFVFLLSNRPSDCLCSFLLNPISSLLMALTMELFTTHGEGANGSNGVCVCVCVCEQVPL</sequence>
<dbReference type="Proteomes" id="UP001469553">
    <property type="component" value="Unassembled WGS sequence"/>
</dbReference>
<reference evidence="1 2" key="1">
    <citation type="submission" date="2021-06" db="EMBL/GenBank/DDBJ databases">
        <authorList>
            <person name="Palmer J.M."/>
        </authorList>
    </citation>
    <scope>NUCLEOTIDE SEQUENCE [LARGE SCALE GENOMIC DNA]</scope>
    <source>
        <strain evidence="1 2">AS_MEX2019</strain>
        <tissue evidence="1">Muscle</tissue>
    </source>
</reference>
<evidence type="ECO:0000313" key="1">
    <source>
        <dbReference type="EMBL" id="MEQ2300381.1"/>
    </source>
</evidence>
<protein>
    <submittedName>
        <fullName evidence="1">Uncharacterized protein</fullName>
    </submittedName>
</protein>
<gene>
    <name evidence="1" type="ORF">AMECASPLE_024862</name>
</gene>
<comment type="caution">
    <text evidence="1">The sequence shown here is derived from an EMBL/GenBank/DDBJ whole genome shotgun (WGS) entry which is preliminary data.</text>
</comment>
<dbReference type="EMBL" id="JAHRIP010049427">
    <property type="protein sequence ID" value="MEQ2300381.1"/>
    <property type="molecule type" value="Genomic_DNA"/>
</dbReference>
<evidence type="ECO:0000313" key="2">
    <source>
        <dbReference type="Proteomes" id="UP001469553"/>
    </source>
</evidence>